<evidence type="ECO:0000313" key="1">
    <source>
        <dbReference type="EMBL" id="MCQ4771817.1"/>
    </source>
</evidence>
<proteinExistence type="predicted"/>
<protein>
    <submittedName>
        <fullName evidence="1">Uncharacterized protein</fullName>
    </submittedName>
</protein>
<dbReference type="Proteomes" id="UP001204562">
    <property type="component" value="Unassembled WGS sequence"/>
</dbReference>
<name>A0AAW5JS80_9FIRM</name>
<reference evidence="1" key="1">
    <citation type="submission" date="2022-06" db="EMBL/GenBank/DDBJ databases">
        <title>Isolation of gut microbiota from human fecal samples.</title>
        <authorList>
            <person name="Pamer E.G."/>
            <person name="Barat B."/>
            <person name="Waligurski E."/>
            <person name="Medina S."/>
            <person name="Paddock L."/>
            <person name="Mostad J."/>
        </authorList>
    </citation>
    <scope>NUCLEOTIDE SEQUENCE</scope>
    <source>
        <strain evidence="1">DFI.9.91</strain>
    </source>
</reference>
<dbReference type="EMBL" id="JANFYS010000057">
    <property type="protein sequence ID" value="MCQ4771817.1"/>
    <property type="molecule type" value="Genomic_DNA"/>
</dbReference>
<evidence type="ECO:0000313" key="2">
    <source>
        <dbReference type="Proteomes" id="UP001204562"/>
    </source>
</evidence>
<gene>
    <name evidence="1" type="ORF">NE579_15375</name>
</gene>
<dbReference type="RefSeq" id="WP_256304872.1">
    <property type="nucleotide sequence ID" value="NZ_JANFYS010000057.1"/>
</dbReference>
<dbReference type="AlphaFoldDB" id="A0AAW5JS80"/>
<accession>A0AAW5JS80</accession>
<organism evidence="1 2">
    <name type="scientific">Intestinimonas massiliensis</name>
    <name type="common">ex Afouda et al. 2020</name>
    <dbReference type="NCBI Taxonomy" id="1673721"/>
    <lineage>
        <taxon>Bacteria</taxon>
        <taxon>Bacillati</taxon>
        <taxon>Bacillota</taxon>
        <taxon>Clostridia</taxon>
        <taxon>Eubacteriales</taxon>
        <taxon>Intestinimonas</taxon>
    </lineage>
</organism>
<sequence>MSTEETAKRFIRAVTAYFCWSAVLFRRKVQGFLAHLPRNPAPEQSQWALKALGFQTFGFIQYALLWWMT</sequence>
<comment type="caution">
    <text evidence="1">The sequence shown here is derived from an EMBL/GenBank/DDBJ whole genome shotgun (WGS) entry which is preliminary data.</text>
</comment>